<evidence type="ECO:0000313" key="2">
    <source>
        <dbReference type="Proteomes" id="UP000617555"/>
    </source>
</evidence>
<protein>
    <submittedName>
        <fullName evidence="1">Uncharacterized protein</fullName>
    </submittedName>
</protein>
<keyword evidence="2" id="KW-1185">Reference proteome</keyword>
<reference evidence="2" key="1">
    <citation type="journal article" date="2019" name="Int. J. Syst. Evol. Microbiol.">
        <title>The Global Catalogue of Microorganisms (GCM) 10K type strain sequencing project: providing services to taxonomists for standard genome sequencing and annotation.</title>
        <authorList>
            <consortium name="The Broad Institute Genomics Platform"/>
            <consortium name="The Broad Institute Genome Sequencing Center for Infectious Disease"/>
            <person name="Wu L."/>
            <person name="Ma J."/>
        </authorList>
    </citation>
    <scope>NUCLEOTIDE SEQUENCE [LARGE SCALE GENOMIC DNA]</scope>
    <source>
        <strain evidence="2">CGMCC 1.15339</strain>
    </source>
</reference>
<name>A0ABQ1JGE7_9GAMM</name>
<organism evidence="1 2">
    <name type="scientific">Shewanella inventionis</name>
    <dbReference type="NCBI Taxonomy" id="1738770"/>
    <lineage>
        <taxon>Bacteria</taxon>
        <taxon>Pseudomonadati</taxon>
        <taxon>Pseudomonadota</taxon>
        <taxon>Gammaproteobacteria</taxon>
        <taxon>Alteromonadales</taxon>
        <taxon>Shewanellaceae</taxon>
        <taxon>Shewanella</taxon>
    </lineage>
</organism>
<evidence type="ECO:0000313" key="1">
    <source>
        <dbReference type="EMBL" id="GGB65917.1"/>
    </source>
</evidence>
<proteinExistence type="predicted"/>
<sequence>MGVTVSRVSFETIGAALNSVICSQECATIEDRAFLMKSIIEEARNLKDKLYSEGVELDDKIAIDVICAIGEKTGLYDLETMSKVYPIVDIVCSYIEEDSTTNRFPLSKKTQLQTITRLIPLISRAFSDYTNERNLFLSVLDAIEQAIAYLTKTCNLNCDIGDESETYLEACTDLYIATLTQFLTDKNQKYLLQDDLKQIRVNYGKNIGLLILSIQSSRFLRGDK</sequence>
<accession>A0ABQ1JGE7</accession>
<dbReference type="Proteomes" id="UP000617555">
    <property type="component" value="Unassembled WGS sequence"/>
</dbReference>
<dbReference type="EMBL" id="BMII01000024">
    <property type="protein sequence ID" value="GGB65917.1"/>
    <property type="molecule type" value="Genomic_DNA"/>
</dbReference>
<gene>
    <name evidence="1" type="ORF">GCM10011607_28280</name>
</gene>
<comment type="caution">
    <text evidence="1">The sequence shown here is derived from an EMBL/GenBank/DDBJ whole genome shotgun (WGS) entry which is preliminary data.</text>
</comment>